<reference evidence="1" key="1">
    <citation type="submission" date="2021-06" db="EMBL/GenBank/DDBJ databases">
        <authorList>
            <person name="Kallberg Y."/>
            <person name="Tangrot J."/>
            <person name="Rosling A."/>
        </authorList>
    </citation>
    <scope>NUCLEOTIDE SEQUENCE</scope>
    <source>
        <strain evidence="1">MA461A</strain>
    </source>
</reference>
<dbReference type="EMBL" id="CAJVQC010062565">
    <property type="protein sequence ID" value="CAG8802777.1"/>
    <property type="molecule type" value="Genomic_DNA"/>
</dbReference>
<keyword evidence="2" id="KW-1185">Reference proteome</keyword>
<organism evidence="1 2">
    <name type="scientific">Racocetra persica</name>
    <dbReference type="NCBI Taxonomy" id="160502"/>
    <lineage>
        <taxon>Eukaryota</taxon>
        <taxon>Fungi</taxon>
        <taxon>Fungi incertae sedis</taxon>
        <taxon>Mucoromycota</taxon>
        <taxon>Glomeromycotina</taxon>
        <taxon>Glomeromycetes</taxon>
        <taxon>Diversisporales</taxon>
        <taxon>Gigasporaceae</taxon>
        <taxon>Racocetra</taxon>
    </lineage>
</organism>
<evidence type="ECO:0000313" key="2">
    <source>
        <dbReference type="Proteomes" id="UP000789920"/>
    </source>
</evidence>
<gene>
    <name evidence="1" type="ORF">RPERSI_LOCUS21390</name>
</gene>
<sequence length="152" mass="17515">PIIKDNDDNDVSTFTLFTVFTENKCQSMSYKLLRYFCRLHLTVNQALLVSSTSSNFCTSGKAFFLFASQRRMVGCQRSEYRVFFDFLSYMYWFVSISTNSGFYYSPEPKKSPVYTRTGDKGTSSLYTGERRPKYDDIFHSLGTVDELNSSIG</sequence>
<comment type="caution">
    <text evidence="1">The sequence shown here is derived from an EMBL/GenBank/DDBJ whole genome shotgun (WGS) entry which is preliminary data.</text>
</comment>
<protein>
    <submittedName>
        <fullName evidence="1">5063_t:CDS:1</fullName>
    </submittedName>
</protein>
<name>A0ACA9RQH8_9GLOM</name>
<evidence type="ECO:0000313" key="1">
    <source>
        <dbReference type="EMBL" id="CAG8802777.1"/>
    </source>
</evidence>
<accession>A0ACA9RQH8</accession>
<dbReference type="Proteomes" id="UP000789920">
    <property type="component" value="Unassembled WGS sequence"/>
</dbReference>
<proteinExistence type="predicted"/>
<feature type="non-terminal residue" evidence="1">
    <location>
        <position position="152"/>
    </location>
</feature>
<feature type="non-terminal residue" evidence="1">
    <location>
        <position position="1"/>
    </location>
</feature>